<dbReference type="AlphaFoldDB" id="A0A061JJR3"/>
<dbReference type="Pfam" id="PF13554">
    <property type="entry name" value="Phage_tail_terminator_5"/>
    <property type="match status" value="1"/>
</dbReference>
<dbReference type="Proteomes" id="UP000026923">
    <property type="component" value="Unassembled WGS sequence"/>
</dbReference>
<dbReference type="RefSeq" id="WP_024162142.1">
    <property type="nucleotide sequence ID" value="NZ_KK020676.1"/>
</dbReference>
<proteinExistence type="predicted"/>
<dbReference type="InterPro" id="IPR025395">
    <property type="entry name" value="Phage_tail_terminator-like"/>
</dbReference>
<gene>
    <name evidence="1" type="ORF">B597_019345</name>
</gene>
<organism evidence="1 2">
    <name type="scientific">Stutzerimonas stutzeri KOS6</name>
    <dbReference type="NCBI Taxonomy" id="1218352"/>
    <lineage>
        <taxon>Bacteria</taxon>
        <taxon>Pseudomonadati</taxon>
        <taxon>Pseudomonadota</taxon>
        <taxon>Gammaproteobacteria</taxon>
        <taxon>Pseudomonadales</taxon>
        <taxon>Pseudomonadaceae</taxon>
        <taxon>Stutzerimonas</taxon>
    </lineage>
</organism>
<protein>
    <recommendedName>
        <fullName evidence="3">Phage protein</fullName>
    </recommendedName>
</protein>
<evidence type="ECO:0000313" key="2">
    <source>
        <dbReference type="Proteomes" id="UP000026923"/>
    </source>
</evidence>
<dbReference type="EMBL" id="AMCZ02000035">
    <property type="protein sequence ID" value="EWC39547.1"/>
    <property type="molecule type" value="Genomic_DNA"/>
</dbReference>
<dbReference type="OrthoDB" id="7001066at2"/>
<dbReference type="HOGENOM" id="CLU_1460120_0_0_6"/>
<accession>A0A061JJR3</accession>
<dbReference type="Gene3D" id="3.30.2000.20">
    <property type="match status" value="1"/>
</dbReference>
<name>A0A061JJR3_STUST</name>
<evidence type="ECO:0008006" key="3">
    <source>
        <dbReference type="Google" id="ProtNLM"/>
    </source>
</evidence>
<evidence type="ECO:0000313" key="1">
    <source>
        <dbReference type="EMBL" id="EWC39547.1"/>
    </source>
</evidence>
<reference evidence="1 2" key="1">
    <citation type="journal article" date="2013" name="Genome Announc.">
        <title>Draft Genome of the Nitrogen-Fixing Bacterium Pseudomonas stutzeri Strain KOS6 Isolated from Industrial Hydrocarbon Sludge.</title>
        <authorList>
            <person name="Grigoryeva T.V."/>
            <person name="Laikov A.V."/>
            <person name="Naumova R.P."/>
            <person name="Manolov A.I."/>
            <person name="Larin A.K."/>
            <person name="Karpova I.Y."/>
            <person name="Semashko T.A."/>
            <person name="Alexeev D.G."/>
            <person name="Kostryukova E.S."/>
            <person name="Muller R."/>
            <person name="Govorun V.M."/>
        </authorList>
    </citation>
    <scope>NUCLEOTIDE SEQUENCE [LARGE SCALE GENOMIC DNA]</scope>
    <source>
        <strain evidence="1 2">KOS6</strain>
    </source>
</reference>
<sequence>MSEAKIHSALVAAFIASEVMPIERTAVEGRSYTPVQGQSWARLTGLPTGRAPAGLGSAALQEWTGILQIDLYHPKGSGHAALLAGADAAMEFFRSGRRLIRQGQSVLIRRAERSQIRQEDVWQSVSISVYCTAQTTAEADNDPWIDPNQPDGIGWLISDDAGNALSLGSDERLYVAPAAWGANHW</sequence>
<comment type="caution">
    <text evidence="1">The sequence shown here is derived from an EMBL/GenBank/DDBJ whole genome shotgun (WGS) entry which is preliminary data.</text>
</comment>